<sequence length="55" mass="6040">MVSTKRPYDESLLRKAFDVARRSREGGDHPFGSILADHDGNVLLEQCNGYSSEGG</sequence>
<dbReference type="EMBL" id="WISZ01000055">
    <property type="protein sequence ID" value="MQX07630.1"/>
    <property type="molecule type" value="Genomic_DNA"/>
</dbReference>
<organism evidence="1 2">
    <name type="scientific">Rhizobium fredii</name>
    <name type="common">Sinorhizobium fredii</name>
    <dbReference type="NCBI Taxonomy" id="380"/>
    <lineage>
        <taxon>Bacteria</taxon>
        <taxon>Pseudomonadati</taxon>
        <taxon>Pseudomonadota</taxon>
        <taxon>Alphaproteobacteria</taxon>
        <taxon>Hyphomicrobiales</taxon>
        <taxon>Rhizobiaceae</taxon>
        <taxon>Sinorhizobium/Ensifer group</taxon>
        <taxon>Sinorhizobium</taxon>
    </lineage>
</organism>
<proteinExistence type="predicted"/>
<dbReference type="SUPFAM" id="SSF53927">
    <property type="entry name" value="Cytidine deaminase-like"/>
    <property type="match status" value="1"/>
</dbReference>
<reference evidence="1 2" key="1">
    <citation type="journal article" date="2013" name="Genome Biol.">
        <title>Comparative genomics of the core and accessory genomes of 48 Sinorhizobium strains comprising five genospecies.</title>
        <authorList>
            <person name="Sugawara M."/>
            <person name="Epstein B."/>
            <person name="Badgley B.D."/>
            <person name="Unno T."/>
            <person name="Xu L."/>
            <person name="Reese J."/>
            <person name="Gyaneshwar P."/>
            <person name="Denny R."/>
            <person name="Mudge J."/>
            <person name="Bharti A.K."/>
            <person name="Farmer A.D."/>
            <person name="May G.D."/>
            <person name="Woodward J.E."/>
            <person name="Medigue C."/>
            <person name="Vallenet D."/>
            <person name="Lajus A."/>
            <person name="Rouy Z."/>
            <person name="Martinez-Vaz B."/>
            <person name="Tiffin P."/>
            <person name="Young N.D."/>
            <person name="Sadowsky M.J."/>
        </authorList>
    </citation>
    <scope>NUCLEOTIDE SEQUENCE [LARGE SCALE GENOMIC DNA]</scope>
    <source>
        <strain evidence="1 2">USDA205</strain>
    </source>
</reference>
<evidence type="ECO:0000313" key="2">
    <source>
        <dbReference type="Proteomes" id="UP000466694"/>
    </source>
</evidence>
<feature type="non-terminal residue" evidence="1">
    <location>
        <position position="55"/>
    </location>
</feature>
<dbReference type="GO" id="GO:0003824">
    <property type="term" value="F:catalytic activity"/>
    <property type="evidence" value="ECO:0007669"/>
    <property type="project" value="InterPro"/>
</dbReference>
<evidence type="ECO:0000313" key="1">
    <source>
        <dbReference type="EMBL" id="MQX07630.1"/>
    </source>
</evidence>
<name>A0A844A7W7_RHIFR</name>
<accession>A0A844A7W7</accession>
<comment type="caution">
    <text evidence="1">The sequence shown here is derived from an EMBL/GenBank/DDBJ whole genome shotgun (WGS) entry which is preliminary data.</text>
</comment>
<dbReference type="Gene3D" id="3.40.140.10">
    <property type="entry name" value="Cytidine Deaminase, domain 2"/>
    <property type="match status" value="1"/>
</dbReference>
<dbReference type="AlphaFoldDB" id="A0A844A7W7"/>
<dbReference type="Proteomes" id="UP000466694">
    <property type="component" value="Unassembled WGS sequence"/>
</dbReference>
<protein>
    <submittedName>
        <fullName evidence="1">Nucleoside deaminase</fullName>
    </submittedName>
</protein>
<dbReference type="InterPro" id="IPR016193">
    <property type="entry name" value="Cytidine_deaminase-like"/>
</dbReference>
<gene>
    <name evidence="1" type="ORF">GHK48_04720</name>
</gene>